<reference evidence="1" key="1">
    <citation type="submission" date="2021-07" db="EMBL/GenBank/DDBJ databases">
        <authorList>
            <person name="Durling M."/>
        </authorList>
    </citation>
    <scope>NUCLEOTIDE SEQUENCE</scope>
</reference>
<dbReference type="Proteomes" id="UP000696280">
    <property type="component" value="Unassembled WGS sequence"/>
</dbReference>
<evidence type="ECO:0000313" key="1">
    <source>
        <dbReference type="EMBL" id="CAG8954649.1"/>
    </source>
</evidence>
<dbReference type="OrthoDB" id="3561774at2759"/>
<comment type="caution">
    <text evidence="1">The sequence shown here is derived from an EMBL/GenBank/DDBJ whole genome shotgun (WGS) entry which is preliminary data.</text>
</comment>
<evidence type="ECO:0000313" key="2">
    <source>
        <dbReference type="Proteomes" id="UP000696280"/>
    </source>
</evidence>
<dbReference type="AlphaFoldDB" id="A0A9N9PIM9"/>
<accession>A0A9N9PIM9</accession>
<organism evidence="1 2">
    <name type="scientific">Hymenoscyphus fraxineus</name>
    <dbReference type="NCBI Taxonomy" id="746836"/>
    <lineage>
        <taxon>Eukaryota</taxon>
        <taxon>Fungi</taxon>
        <taxon>Dikarya</taxon>
        <taxon>Ascomycota</taxon>
        <taxon>Pezizomycotina</taxon>
        <taxon>Leotiomycetes</taxon>
        <taxon>Helotiales</taxon>
        <taxon>Helotiaceae</taxon>
        <taxon>Hymenoscyphus</taxon>
    </lineage>
</organism>
<gene>
    <name evidence="1" type="ORF">HYFRA_00004570</name>
</gene>
<keyword evidence="2" id="KW-1185">Reference proteome</keyword>
<sequence>MHLRFDNDDNPISYESYTQCEPLAVASDHEGKPTSTLTEESFTFDGGDIEILVRGTNDQVLHGRVCSQVMVMQSPIQLLLGYPPFAQLPSDSSTAELGIGQSSGSLKSRFFDQLTRPVEQLDFTTDDPEALHILLSIAHLRVKEVPRTYLPYQKILDLALLCDQYDNAALLSAHLPQWLPREARQWRKTGQVGWIWIAFAFGKHSMFQHLAAHLVQQVSETKENLCIPCSDGRLRYLLPEELPPGVMENTKRLRSQTINILISLIASWMEPLASIHTTRCLRDDKDCDLLFHFKFVRGLCRLGMWPLNPSRPITESLKCLVDKLLRLVSTDLKIDKKWNQHQHAECRDLQRFEKDIKGVMALIPRHAIRDCQKVSMDRTRSKIMRD</sequence>
<dbReference type="EMBL" id="CAJVRL010000057">
    <property type="protein sequence ID" value="CAG8954649.1"/>
    <property type="molecule type" value="Genomic_DNA"/>
</dbReference>
<name>A0A9N9PIM9_9HELO</name>
<protein>
    <submittedName>
        <fullName evidence="1">Uncharacterized protein</fullName>
    </submittedName>
</protein>
<proteinExistence type="predicted"/>